<dbReference type="InterPro" id="IPR036086">
    <property type="entry name" value="ParB/Sulfiredoxin_sf"/>
</dbReference>
<dbReference type="CDD" id="cd16401">
    <property type="entry name" value="ParB_N_like_MT"/>
    <property type="match status" value="1"/>
</dbReference>
<dbReference type="Pfam" id="PF02195">
    <property type="entry name" value="ParB_N"/>
    <property type="match status" value="1"/>
</dbReference>
<dbReference type="InterPro" id="IPR003115">
    <property type="entry name" value="ParB_N"/>
</dbReference>
<dbReference type="Proteomes" id="UP001198893">
    <property type="component" value="Unassembled WGS sequence"/>
</dbReference>
<evidence type="ECO:0000256" key="1">
    <source>
        <dbReference type="SAM" id="MobiDB-lite"/>
    </source>
</evidence>
<dbReference type="RefSeq" id="WP_022503245.1">
    <property type="nucleotide sequence ID" value="NZ_JAJEQW010000010.1"/>
</dbReference>
<dbReference type="EMBL" id="JAJEQW010000010">
    <property type="protein sequence ID" value="MCC2242650.1"/>
    <property type="molecule type" value="Genomic_DNA"/>
</dbReference>
<feature type="domain" description="ParB-like N-terminal" evidence="2">
    <location>
        <begin position="4"/>
        <end position="94"/>
    </location>
</feature>
<name>A0AAW4WIR4_9FIRM</name>
<proteinExistence type="predicted"/>
<dbReference type="AlphaFoldDB" id="A0AAW4WIR4"/>
<comment type="caution">
    <text evidence="3">The sequence shown here is derived from an EMBL/GenBank/DDBJ whole genome shotgun (WGS) entry which is preliminary data.</text>
</comment>
<evidence type="ECO:0000259" key="2">
    <source>
        <dbReference type="SMART" id="SM00470"/>
    </source>
</evidence>
<evidence type="ECO:0000313" key="3">
    <source>
        <dbReference type="EMBL" id="MCC2242650.1"/>
    </source>
</evidence>
<organism evidence="3 4">
    <name type="scientific">Roseburia amylophila</name>
    <dbReference type="NCBI Taxonomy" id="2981794"/>
    <lineage>
        <taxon>Bacteria</taxon>
        <taxon>Bacillati</taxon>
        <taxon>Bacillota</taxon>
        <taxon>Clostridia</taxon>
        <taxon>Lachnospirales</taxon>
        <taxon>Lachnospiraceae</taxon>
        <taxon>Roseburia</taxon>
    </lineage>
</organism>
<gene>
    <name evidence="3" type="ORF">LKD47_10110</name>
</gene>
<dbReference type="Gene3D" id="3.90.1530.10">
    <property type="entry name" value="Conserved hypothetical protein from pyrococcus furiosus pfu- 392566-001, ParB domain"/>
    <property type="match status" value="1"/>
</dbReference>
<dbReference type="SMART" id="SM00470">
    <property type="entry name" value="ParB"/>
    <property type="match status" value="1"/>
</dbReference>
<feature type="region of interest" description="Disordered" evidence="1">
    <location>
        <begin position="134"/>
        <end position="155"/>
    </location>
</feature>
<protein>
    <submittedName>
        <fullName evidence="3">ParB N-terminal domain-containing protein</fullName>
    </submittedName>
</protein>
<sequence>MLIRTVDINELHESVFNPRIKLEKTSKEYQQIAASIQEFGFVEPLVVNEHNMCVIGGHQRLQVLKDSGATEVECVMINETDPEREKALCVALNKIKGDWDMEKLAYLLGDDDVSVFPTGFDEGEVDLEKYLKDTEPVELPDEPEEQTEPEAEEKETTTVIKIGGFSFTVKASEYYALIDDIRDNGIFEPAEIRAELQRRILND</sequence>
<feature type="compositionally biased region" description="Acidic residues" evidence="1">
    <location>
        <begin position="136"/>
        <end position="153"/>
    </location>
</feature>
<evidence type="ECO:0000313" key="4">
    <source>
        <dbReference type="Proteomes" id="UP001198893"/>
    </source>
</evidence>
<reference evidence="3" key="1">
    <citation type="submission" date="2021-10" db="EMBL/GenBank/DDBJ databases">
        <title>Anaerobic single-cell dispensing facilitates the cultivation of human gut bacteria.</title>
        <authorList>
            <person name="Afrizal A."/>
        </authorList>
    </citation>
    <scope>NUCLEOTIDE SEQUENCE</scope>
    <source>
        <strain evidence="3">CLA-AA-H204</strain>
    </source>
</reference>
<dbReference type="SUPFAM" id="SSF110849">
    <property type="entry name" value="ParB/Sulfiredoxin"/>
    <property type="match status" value="1"/>
</dbReference>
<accession>A0AAW4WIR4</accession>